<dbReference type="RefSeq" id="WP_303305902.1">
    <property type="nucleotide sequence ID" value="NZ_JAODOP010000004.1"/>
</dbReference>
<dbReference type="InterPro" id="IPR026444">
    <property type="entry name" value="Secre_tail"/>
</dbReference>
<keyword evidence="10" id="KW-1185">Reference proteome</keyword>
<feature type="region of interest" description="Disordered" evidence="6">
    <location>
        <begin position="1051"/>
        <end position="1076"/>
    </location>
</feature>
<keyword evidence="2" id="KW-0479">Metal-binding</keyword>
<protein>
    <submittedName>
        <fullName evidence="9">T9SS type A sorting domain-containing protein</fullName>
    </submittedName>
</protein>
<evidence type="ECO:0000256" key="5">
    <source>
        <dbReference type="ARBA" id="ARBA00023157"/>
    </source>
</evidence>
<dbReference type="InterPro" id="IPR006558">
    <property type="entry name" value="LamG-like"/>
</dbReference>
<dbReference type="InterPro" id="IPR051360">
    <property type="entry name" value="Neuronal_Pentraxin_Related"/>
</dbReference>
<gene>
    <name evidence="9" type="ORF">N1F79_10490</name>
</gene>
<dbReference type="NCBIfam" id="TIGR04183">
    <property type="entry name" value="Por_Secre_tail"/>
    <property type="match status" value="1"/>
</dbReference>
<organism evidence="9 10">
    <name type="scientific">Flavivirga spongiicola</name>
    <dbReference type="NCBI Taxonomy" id="421621"/>
    <lineage>
        <taxon>Bacteria</taxon>
        <taxon>Pseudomonadati</taxon>
        <taxon>Bacteroidota</taxon>
        <taxon>Flavobacteriia</taxon>
        <taxon>Flavobacteriales</taxon>
        <taxon>Flavobacteriaceae</taxon>
        <taxon>Flavivirga</taxon>
    </lineage>
</organism>
<feature type="signal peptide" evidence="7">
    <location>
        <begin position="1"/>
        <end position="21"/>
    </location>
</feature>
<name>A0ABU7XS98_9FLAO</name>
<dbReference type="SMART" id="SM00560">
    <property type="entry name" value="LamGL"/>
    <property type="match status" value="1"/>
</dbReference>
<keyword evidence="5" id="KW-1015">Disulfide bond</keyword>
<evidence type="ECO:0000256" key="4">
    <source>
        <dbReference type="ARBA" id="ARBA00022837"/>
    </source>
</evidence>
<evidence type="ECO:0000313" key="9">
    <source>
        <dbReference type="EMBL" id="MEF3833560.1"/>
    </source>
</evidence>
<dbReference type="Pfam" id="PF13385">
    <property type="entry name" value="Laminin_G_3"/>
    <property type="match status" value="1"/>
</dbReference>
<dbReference type="SUPFAM" id="SSF103647">
    <property type="entry name" value="TSP type-3 repeat"/>
    <property type="match status" value="1"/>
</dbReference>
<dbReference type="PANTHER" id="PTHR19277:SF125">
    <property type="entry name" value="B6"/>
    <property type="match status" value="1"/>
</dbReference>
<feature type="chain" id="PRO_5047220859" evidence="7">
    <location>
        <begin position="22"/>
        <end position="1304"/>
    </location>
</feature>
<dbReference type="PANTHER" id="PTHR19277">
    <property type="entry name" value="PENTRAXIN"/>
    <property type="match status" value="1"/>
</dbReference>
<comment type="caution">
    <text evidence="9">The sequence shown here is derived from an EMBL/GenBank/DDBJ whole genome shotgun (WGS) entry which is preliminary data.</text>
</comment>
<evidence type="ECO:0000256" key="1">
    <source>
        <dbReference type="ARBA" id="ARBA00001913"/>
    </source>
</evidence>
<sequence length="1304" mass="143312">MKAKLLFGLFMALFVFNFSFAQDSDGDGIPDSIDIDDDNDGIIDTYECSASIQFNNAALLTATDLSDVKAGEKVVYSNALLFQNQYYDIVLTVITINGSYTVNCNNELRVSTFDSSNDDYVTFSFDLVEAGSAIPADPVGVPAVLYDIILELRDIDTSYGWDFTEMVGFNPSTVTSTVTPYLNATTNLEQAGFINGPDPVGYTLYRLDPTLVAPNTDWVYEPDDGGTHGDDPDFYLNMEFDKFSHVDLLFGATGSDDDTWIRLTNFGVSSKCDFDDDLVSDTVDIDSDNDGIPDNVEAQPTIGYIPPSNVSGSITDANSNGLDDVYESAMGGTDLNQIEDTDGDGLKDYLDSDTDNDGTPDIQENGQANTINNIDIDSDGLDDNLDAVTGFLDVNDEVSTGDIADLTSSFGDVDSDATLGGDLDYRDLFDINPPPIASIDFDGVDDYLSRASFIDGLDDVTIMAWIKSDSGNSTNMTIVGEDTGCKLWLQNGNTPSFTTKTSGNSEETISCSAINFDEWHHLTATYTSSTGVMQLFVDGELLTSTTVASTGAAIENTDDSNGNFEIGRFSNEIVSNKEYYKGDIDEVRVFDIVLTTEQIKKMVYQEIENNSGNTIGAIVGKDIEDTATSSAVSWANLIAYYPMTDIKKGTTSDYSSYDKELYINYITTIQDQTAPMPYVSSNNGDWTTQSTWQHGDVWDIENTATNKDWSIIKIASDVSACHSINTAGLVIDTGYTFTVHSENLIENSWYLELNGTLNLEDDCQLIQTVNSDLVTSVTGKLLRRQEGTSNVYRYNYWSSPVGTMGVTGLTDNNASTNNANNTPFNLNMIKDESGVNLSFTSAYDEAGKISTYWIYTYKNALTYWDWAFHSPSAPLEPGVGYTQKGIGNAGIEQQYIFEGKPNNGTILINVTDKGGPGSVSQVSKTEYLLGNPYPSALDIHKFIDDNAGVIDGTLQLWQQWAGDSHHLDQYKGGYAQVNKLGSVRAYQFVGLYGAHNGSQDGTITPSRYLPVGQGFVTEIIADGDVEFNNSQRIFIKESDADGTYNNGSSFFKSSNTKSKKSSSAKQSDGEGDSNGMQKIRLEFNSIVGPKTRRELLLGFSETTTDGFDYGYDAECDESNNNDFNLGLEGKNMNMQAYSPITEDKAIPLNFKSSGDNTFEIKITETENLEEGQEVYLRDNLTGTYFDLRSGSAYEFQSEAGKFNTRFEMVFQNEAKTLSAEEATFTENYIYYQNKTNTLFAKKLNSQVKKLALINMRGQTVLEVENVPTESLENGFRFDNISTGAYIICLRTEMNEVLTKKIVFN</sequence>
<evidence type="ECO:0000256" key="2">
    <source>
        <dbReference type="ARBA" id="ARBA00022723"/>
    </source>
</evidence>
<evidence type="ECO:0000256" key="7">
    <source>
        <dbReference type="SAM" id="SignalP"/>
    </source>
</evidence>
<proteinExistence type="predicted"/>
<evidence type="ECO:0000256" key="3">
    <source>
        <dbReference type="ARBA" id="ARBA00022729"/>
    </source>
</evidence>
<accession>A0ABU7XS98</accession>
<dbReference type="Proteomes" id="UP001337305">
    <property type="component" value="Unassembled WGS sequence"/>
</dbReference>
<feature type="domain" description="LamG-like jellyroll fold" evidence="8">
    <location>
        <begin position="458"/>
        <end position="597"/>
    </location>
</feature>
<keyword evidence="3 7" id="KW-0732">Signal</keyword>
<dbReference type="SUPFAM" id="SSF49899">
    <property type="entry name" value="Concanavalin A-like lectins/glucanases"/>
    <property type="match status" value="1"/>
</dbReference>
<evidence type="ECO:0000259" key="8">
    <source>
        <dbReference type="SMART" id="SM00560"/>
    </source>
</evidence>
<dbReference type="InterPro" id="IPR028974">
    <property type="entry name" value="TSP_type-3_rpt"/>
</dbReference>
<reference evidence="9 10" key="1">
    <citation type="submission" date="2022-09" db="EMBL/GenBank/DDBJ databases">
        <title>Genome sequencing of Flavivirga sp. MEBiC05379.</title>
        <authorList>
            <person name="Oh H.-M."/>
            <person name="Kwon K.K."/>
            <person name="Park M.J."/>
            <person name="Yang S.-H."/>
        </authorList>
    </citation>
    <scope>NUCLEOTIDE SEQUENCE [LARGE SCALE GENOMIC DNA]</scope>
    <source>
        <strain evidence="9 10">MEBiC05379</strain>
    </source>
</reference>
<keyword evidence="4" id="KW-0106">Calcium</keyword>
<comment type="cofactor">
    <cofactor evidence="1">
        <name>Ca(2+)</name>
        <dbReference type="ChEBI" id="CHEBI:29108"/>
    </cofactor>
</comment>
<evidence type="ECO:0000313" key="10">
    <source>
        <dbReference type="Proteomes" id="UP001337305"/>
    </source>
</evidence>
<dbReference type="EMBL" id="JAODOP010000004">
    <property type="protein sequence ID" value="MEF3833560.1"/>
    <property type="molecule type" value="Genomic_DNA"/>
</dbReference>
<dbReference type="InterPro" id="IPR013320">
    <property type="entry name" value="ConA-like_dom_sf"/>
</dbReference>
<dbReference type="Gene3D" id="2.60.120.200">
    <property type="match status" value="1"/>
</dbReference>
<evidence type="ECO:0000256" key="6">
    <source>
        <dbReference type="SAM" id="MobiDB-lite"/>
    </source>
</evidence>